<dbReference type="InterPro" id="IPR045249">
    <property type="entry name" value="HARBI1-like"/>
</dbReference>
<evidence type="ECO:0000256" key="2">
    <source>
        <dbReference type="ARBA" id="ARBA00004123"/>
    </source>
</evidence>
<comment type="caution">
    <text evidence="10">The sequence shown here is derived from an EMBL/GenBank/DDBJ whole genome shotgun (WGS) entry which is preliminary data.</text>
</comment>
<evidence type="ECO:0000256" key="6">
    <source>
        <dbReference type="ARBA" id="ARBA00022801"/>
    </source>
</evidence>
<dbReference type="EMBL" id="JAPWTJ010000151">
    <property type="protein sequence ID" value="KAJ8982008.1"/>
    <property type="molecule type" value="Genomic_DNA"/>
</dbReference>
<keyword evidence="11" id="KW-1185">Reference proteome</keyword>
<sequence length="400" mass="46018">KGKKRLWVRPYLARRQVLSSTLWNDLCLDDFLFQNFTRMSRSDFELLVNKLGPIIIKETTNMRDPIPVTTKLAITLKFLATGDSYRSLMYQFRVSNSCISKFIPTVCRAIGEVLHEFIKCESYECEPIVNWVCLPVKEEKKELPTGPEDWKQVAHDYEAIWNFPHCLGAMDGKHIRIKCPKKAGSHYFNYKKFHSIVLFAVVDAHYRFLYVNVGCQGRISDGGVVAHTSFGRALDENRLSIPSPEPLSGRKKKKRHTFLLQMTPFPLTENILKPYACDLIKGSPKRVCNYRISRARRVVENVFGLLSSVFRIFQRSMEIDVETVKCATLATTYLHNFLRRNKYARQIYTPPGSLDIDDTASNTTIPGTWRQDTNGDSFTPLQKKQEKAPTAAELNRDEFT</sequence>
<evidence type="ECO:0000313" key="11">
    <source>
        <dbReference type="Proteomes" id="UP001162164"/>
    </source>
</evidence>
<comment type="cofactor">
    <cofactor evidence="1">
        <name>a divalent metal cation</name>
        <dbReference type="ChEBI" id="CHEBI:60240"/>
    </cofactor>
</comment>
<keyword evidence="5" id="KW-0479">Metal-binding</keyword>
<evidence type="ECO:0000256" key="5">
    <source>
        <dbReference type="ARBA" id="ARBA00022723"/>
    </source>
</evidence>
<gene>
    <name evidence="10" type="ORF">NQ317_004095</name>
</gene>
<feature type="compositionally biased region" description="Polar residues" evidence="8">
    <location>
        <begin position="359"/>
        <end position="382"/>
    </location>
</feature>
<keyword evidence="4" id="KW-0540">Nuclease</keyword>
<keyword evidence="6" id="KW-0378">Hydrolase</keyword>
<comment type="subcellular location">
    <subcellularLocation>
        <location evidence="2">Nucleus</location>
    </subcellularLocation>
</comment>
<feature type="non-terminal residue" evidence="10">
    <location>
        <position position="1"/>
    </location>
</feature>
<dbReference type="PANTHER" id="PTHR22930">
    <property type="match status" value="1"/>
</dbReference>
<dbReference type="PANTHER" id="PTHR22930:SF269">
    <property type="entry name" value="NUCLEASE HARBI1-LIKE PROTEIN"/>
    <property type="match status" value="1"/>
</dbReference>
<accession>A0ABQ9JUM2</accession>
<dbReference type="InterPro" id="IPR027806">
    <property type="entry name" value="HARBI1_dom"/>
</dbReference>
<reference evidence="10" key="1">
    <citation type="journal article" date="2023" name="Insect Mol. Biol.">
        <title>Genome sequencing provides insights into the evolution of gene families encoding plant cell wall-degrading enzymes in longhorned beetles.</title>
        <authorList>
            <person name="Shin N.R."/>
            <person name="Okamura Y."/>
            <person name="Kirsch R."/>
            <person name="Pauchet Y."/>
        </authorList>
    </citation>
    <scope>NUCLEOTIDE SEQUENCE</scope>
    <source>
        <strain evidence="10">MMC_N1</strain>
    </source>
</reference>
<protein>
    <recommendedName>
        <fullName evidence="9">DDE Tnp4 domain-containing protein</fullName>
    </recommendedName>
</protein>
<comment type="similarity">
    <text evidence="3">Belongs to the HARBI1 family.</text>
</comment>
<organism evidence="10 11">
    <name type="scientific">Molorchus minor</name>
    <dbReference type="NCBI Taxonomy" id="1323400"/>
    <lineage>
        <taxon>Eukaryota</taxon>
        <taxon>Metazoa</taxon>
        <taxon>Ecdysozoa</taxon>
        <taxon>Arthropoda</taxon>
        <taxon>Hexapoda</taxon>
        <taxon>Insecta</taxon>
        <taxon>Pterygota</taxon>
        <taxon>Neoptera</taxon>
        <taxon>Endopterygota</taxon>
        <taxon>Coleoptera</taxon>
        <taxon>Polyphaga</taxon>
        <taxon>Cucujiformia</taxon>
        <taxon>Chrysomeloidea</taxon>
        <taxon>Cerambycidae</taxon>
        <taxon>Lamiinae</taxon>
        <taxon>Monochamini</taxon>
        <taxon>Molorchus</taxon>
    </lineage>
</organism>
<evidence type="ECO:0000256" key="7">
    <source>
        <dbReference type="ARBA" id="ARBA00023242"/>
    </source>
</evidence>
<dbReference type="Proteomes" id="UP001162164">
    <property type="component" value="Unassembled WGS sequence"/>
</dbReference>
<proteinExistence type="inferred from homology"/>
<dbReference type="Pfam" id="PF13359">
    <property type="entry name" value="DDE_Tnp_4"/>
    <property type="match status" value="1"/>
</dbReference>
<feature type="domain" description="DDE Tnp4" evidence="9">
    <location>
        <begin position="170"/>
        <end position="336"/>
    </location>
</feature>
<evidence type="ECO:0000256" key="1">
    <source>
        <dbReference type="ARBA" id="ARBA00001968"/>
    </source>
</evidence>
<evidence type="ECO:0000259" key="9">
    <source>
        <dbReference type="Pfam" id="PF13359"/>
    </source>
</evidence>
<keyword evidence="7" id="KW-0539">Nucleus</keyword>
<evidence type="ECO:0000256" key="4">
    <source>
        <dbReference type="ARBA" id="ARBA00022722"/>
    </source>
</evidence>
<evidence type="ECO:0000256" key="3">
    <source>
        <dbReference type="ARBA" id="ARBA00006958"/>
    </source>
</evidence>
<feature type="region of interest" description="Disordered" evidence="8">
    <location>
        <begin position="355"/>
        <end position="400"/>
    </location>
</feature>
<evidence type="ECO:0000256" key="8">
    <source>
        <dbReference type="SAM" id="MobiDB-lite"/>
    </source>
</evidence>
<name>A0ABQ9JUM2_9CUCU</name>
<evidence type="ECO:0000313" key="10">
    <source>
        <dbReference type="EMBL" id="KAJ8982008.1"/>
    </source>
</evidence>